<evidence type="ECO:0000256" key="2">
    <source>
        <dbReference type="PROSITE-ProRule" id="PRU00335"/>
    </source>
</evidence>
<organism evidence="5 6">
    <name type="scientific">Camelimonas abortus</name>
    <dbReference type="NCBI Taxonomy" id="1017184"/>
    <lineage>
        <taxon>Bacteria</taxon>
        <taxon>Pseudomonadati</taxon>
        <taxon>Pseudomonadota</taxon>
        <taxon>Alphaproteobacteria</taxon>
        <taxon>Hyphomicrobiales</taxon>
        <taxon>Chelatococcaceae</taxon>
        <taxon>Camelimonas</taxon>
    </lineage>
</organism>
<dbReference type="InterPro" id="IPR001647">
    <property type="entry name" value="HTH_TetR"/>
</dbReference>
<dbReference type="Gene3D" id="1.10.357.10">
    <property type="entry name" value="Tetracycline Repressor, domain 2"/>
    <property type="match status" value="1"/>
</dbReference>
<sequence>MSATHAAERDAADPRPPRERIIDALMALAAERPWHEIGIADIAVRAGVTLPEFLAAFPSRGAVLGGFARMIDMKVLASHAASEDDLGGEPPRDRLFDLIMNRLDHMAPYREGLKSVYAGVMREPLTLAALNRAAQNSWRFMLVAAGIPVEGPMGLLRVQGAALLFARVVAVWLEDDDPGHARTLAALDRELERAGRLLAVAGGAWRATRPLRRLACAALDCGRRERRPSARPRGPEAPEAQDGAAVSPGPA</sequence>
<keyword evidence="6" id="KW-1185">Reference proteome</keyword>
<feature type="DNA-binding region" description="H-T-H motif" evidence="2">
    <location>
        <begin position="38"/>
        <end position="57"/>
    </location>
</feature>
<evidence type="ECO:0000313" key="5">
    <source>
        <dbReference type="EMBL" id="MFC3264967.1"/>
    </source>
</evidence>
<evidence type="ECO:0000313" key="6">
    <source>
        <dbReference type="Proteomes" id="UP001595536"/>
    </source>
</evidence>
<evidence type="ECO:0000259" key="4">
    <source>
        <dbReference type="PROSITE" id="PS50977"/>
    </source>
</evidence>
<feature type="domain" description="HTH tetR-type" evidence="4">
    <location>
        <begin position="15"/>
        <end position="75"/>
    </location>
</feature>
<accession>A0ABV7LB23</accession>
<comment type="caution">
    <text evidence="5">The sequence shown here is derived from an EMBL/GenBank/DDBJ whole genome shotgun (WGS) entry which is preliminary data.</text>
</comment>
<dbReference type="EMBL" id="JBHRUV010000006">
    <property type="protein sequence ID" value="MFC3264967.1"/>
    <property type="molecule type" value="Genomic_DNA"/>
</dbReference>
<evidence type="ECO:0000256" key="3">
    <source>
        <dbReference type="SAM" id="MobiDB-lite"/>
    </source>
</evidence>
<protein>
    <submittedName>
        <fullName evidence="5">TetR/AcrR family transcriptional regulator</fullName>
    </submittedName>
</protein>
<name>A0ABV7LB23_9HYPH</name>
<feature type="region of interest" description="Disordered" evidence="3">
    <location>
        <begin position="224"/>
        <end position="251"/>
    </location>
</feature>
<gene>
    <name evidence="5" type="ORF">ACFOEX_01155</name>
</gene>
<dbReference type="Proteomes" id="UP001595536">
    <property type="component" value="Unassembled WGS sequence"/>
</dbReference>
<dbReference type="InterPro" id="IPR009057">
    <property type="entry name" value="Homeodomain-like_sf"/>
</dbReference>
<keyword evidence="1 2" id="KW-0238">DNA-binding</keyword>
<reference evidence="6" key="1">
    <citation type="journal article" date="2019" name="Int. J. Syst. Evol. Microbiol.">
        <title>The Global Catalogue of Microorganisms (GCM) 10K type strain sequencing project: providing services to taxonomists for standard genome sequencing and annotation.</title>
        <authorList>
            <consortium name="The Broad Institute Genomics Platform"/>
            <consortium name="The Broad Institute Genome Sequencing Center for Infectious Disease"/>
            <person name="Wu L."/>
            <person name="Ma J."/>
        </authorList>
    </citation>
    <scope>NUCLEOTIDE SEQUENCE [LARGE SCALE GENOMIC DNA]</scope>
    <source>
        <strain evidence="6">CCM 7941</strain>
    </source>
</reference>
<dbReference type="PROSITE" id="PS50977">
    <property type="entry name" value="HTH_TETR_2"/>
    <property type="match status" value="1"/>
</dbReference>
<dbReference type="RefSeq" id="WP_376829449.1">
    <property type="nucleotide sequence ID" value="NZ_JBHLWR010000006.1"/>
</dbReference>
<proteinExistence type="predicted"/>
<evidence type="ECO:0000256" key="1">
    <source>
        <dbReference type="ARBA" id="ARBA00023125"/>
    </source>
</evidence>
<dbReference type="SUPFAM" id="SSF46689">
    <property type="entry name" value="Homeodomain-like"/>
    <property type="match status" value="1"/>
</dbReference>